<dbReference type="GO" id="GO:0009254">
    <property type="term" value="P:peptidoglycan turnover"/>
    <property type="evidence" value="ECO:0007669"/>
    <property type="project" value="TreeGrafter"/>
</dbReference>
<evidence type="ECO:0000313" key="8">
    <source>
        <dbReference type="Proteomes" id="UP000198599"/>
    </source>
</evidence>
<dbReference type="InterPro" id="IPR017853">
    <property type="entry name" value="GH"/>
</dbReference>
<dbReference type="PROSITE" id="PS00775">
    <property type="entry name" value="GLYCOSYL_HYDROL_F3"/>
    <property type="match status" value="1"/>
</dbReference>
<dbReference type="EC" id="3.2.1.52" evidence="3"/>
<organism evidence="7 8">
    <name type="scientific">Roseovarius lutimaris</name>
    <dbReference type="NCBI Taxonomy" id="1005928"/>
    <lineage>
        <taxon>Bacteria</taxon>
        <taxon>Pseudomonadati</taxon>
        <taxon>Pseudomonadota</taxon>
        <taxon>Alphaproteobacteria</taxon>
        <taxon>Rhodobacterales</taxon>
        <taxon>Roseobacteraceae</taxon>
        <taxon>Roseovarius</taxon>
    </lineage>
</organism>
<protein>
    <recommendedName>
        <fullName evidence="3">beta-N-acetylhexosaminidase</fullName>
        <ecNumber evidence="3">3.2.1.52</ecNumber>
    </recommendedName>
</protein>
<dbReference type="InterPro" id="IPR036962">
    <property type="entry name" value="Glyco_hydro_3_N_sf"/>
</dbReference>
<gene>
    <name evidence="7" type="ORF">SAMN04487859_11940</name>
</gene>
<feature type="domain" description="Glycoside hydrolase family 3 N-terminal" evidence="6">
    <location>
        <begin position="25"/>
        <end position="299"/>
    </location>
</feature>
<dbReference type="GO" id="GO:0004563">
    <property type="term" value="F:beta-N-acetylhexosaminidase activity"/>
    <property type="evidence" value="ECO:0007669"/>
    <property type="project" value="UniProtKB-EC"/>
</dbReference>
<comment type="similarity">
    <text evidence="2">Belongs to the glycosyl hydrolase 3 family.</text>
</comment>
<dbReference type="PANTHER" id="PTHR30480:SF13">
    <property type="entry name" value="BETA-HEXOSAMINIDASE"/>
    <property type="match status" value="1"/>
</dbReference>
<dbReference type="InterPro" id="IPR001764">
    <property type="entry name" value="Glyco_hydro_3_N"/>
</dbReference>
<dbReference type="Proteomes" id="UP000198599">
    <property type="component" value="Unassembled WGS sequence"/>
</dbReference>
<dbReference type="Gene3D" id="3.20.20.300">
    <property type="entry name" value="Glycoside hydrolase, family 3, N-terminal domain"/>
    <property type="match status" value="1"/>
</dbReference>
<dbReference type="EMBL" id="FOVP01000019">
    <property type="protein sequence ID" value="SFO21132.1"/>
    <property type="molecule type" value="Genomic_DNA"/>
</dbReference>
<dbReference type="NCBIfam" id="NF003740">
    <property type="entry name" value="PRK05337.1"/>
    <property type="match status" value="1"/>
</dbReference>
<dbReference type="Pfam" id="PF00933">
    <property type="entry name" value="Glyco_hydro_3"/>
    <property type="match status" value="1"/>
</dbReference>
<dbReference type="GO" id="GO:0005975">
    <property type="term" value="P:carbohydrate metabolic process"/>
    <property type="evidence" value="ECO:0007669"/>
    <property type="project" value="InterPro"/>
</dbReference>
<sequence length="342" mass="36956">MHPGGHPVTRFGATILDAEGLRLSTEEKTFFAEADPFGFILFARNIDSPEQVRALCAEMRDAVGRAAPITIDQEGGRVQRLRAPTWRDWPAPLDQVKAAGEHAEAVMYLRYRLIADELHSLGIDSNCAPLVDVAGPATHPFLQNRCYGFDADTVARIGRAVANGLLDGGVLPVLKHIPGHGRAQVDSHLDLPMVDAPHDLLSQTDFAPFAALNDLPLGMTAHLVYSAIDPHPATTSARMMRLIREEIGFDGLIMTDDISMKALRGSLTDLSRASIEAGCDVILHCNGTLEERREVAEAAGRMTEVAQSRAERALGARKTPDSVDIPALSAKLDALINGHVDD</sequence>
<dbReference type="PANTHER" id="PTHR30480">
    <property type="entry name" value="BETA-HEXOSAMINIDASE-RELATED"/>
    <property type="match status" value="1"/>
</dbReference>
<dbReference type="InterPro" id="IPR019800">
    <property type="entry name" value="Glyco_hydro_3_AS"/>
</dbReference>
<proteinExistence type="inferred from homology"/>
<evidence type="ECO:0000256" key="2">
    <source>
        <dbReference type="ARBA" id="ARBA00005336"/>
    </source>
</evidence>
<evidence type="ECO:0000256" key="4">
    <source>
        <dbReference type="ARBA" id="ARBA00022801"/>
    </source>
</evidence>
<keyword evidence="8" id="KW-1185">Reference proteome</keyword>
<keyword evidence="5" id="KW-0326">Glycosidase</keyword>
<dbReference type="STRING" id="1005928.SAMN04487859_11940"/>
<comment type="catalytic activity">
    <reaction evidence="1">
        <text>Hydrolysis of terminal non-reducing N-acetyl-D-hexosamine residues in N-acetyl-beta-D-hexosaminides.</text>
        <dbReference type="EC" id="3.2.1.52"/>
    </reaction>
</comment>
<dbReference type="SUPFAM" id="SSF51445">
    <property type="entry name" value="(Trans)glycosidases"/>
    <property type="match status" value="1"/>
</dbReference>
<reference evidence="8" key="1">
    <citation type="submission" date="2016-10" db="EMBL/GenBank/DDBJ databases">
        <authorList>
            <person name="Varghese N."/>
            <person name="Submissions S."/>
        </authorList>
    </citation>
    <scope>NUCLEOTIDE SEQUENCE [LARGE SCALE GENOMIC DNA]</scope>
    <source>
        <strain evidence="8">DSM 28463</strain>
    </source>
</reference>
<dbReference type="AlphaFoldDB" id="A0A1I5FBM0"/>
<evidence type="ECO:0000256" key="1">
    <source>
        <dbReference type="ARBA" id="ARBA00001231"/>
    </source>
</evidence>
<evidence type="ECO:0000256" key="3">
    <source>
        <dbReference type="ARBA" id="ARBA00012663"/>
    </source>
</evidence>
<dbReference type="OrthoDB" id="9786661at2"/>
<evidence type="ECO:0000313" key="7">
    <source>
        <dbReference type="EMBL" id="SFO21132.1"/>
    </source>
</evidence>
<dbReference type="InterPro" id="IPR050226">
    <property type="entry name" value="NagZ_Beta-hexosaminidase"/>
</dbReference>
<name>A0A1I5FBM0_9RHOB</name>
<accession>A0A1I5FBM0</accession>
<keyword evidence="4" id="KW-0378">Hydrolase</keyword>
<evidence type="ECO:0000259" key="6">
    <source>
        <dbReference type="Pfam" id="PF00933"/>
    </source>
</evidence>
<evidence type="ECO:0000256" key="5">
    <source>
        <dbReference type="ARBA" id="ARBA00023295"/>
    </source>
</evidence>
<dbReference type="RefSeq" id="WP_092841083.1">
    <property type="nucleotide sequence ID" value="NZ_FOVP01000019.1"/>
</dbReference>